<dbReference type="PIR" id="T18904">
    <property type="entry name" value="T18904"/>
</dbReference>
<dbReference type="HOGENOM" id="CLU_558055_0_0_1"/>
<gene>
    <name evidence="2 4" type="ORF">C04B4.2</name>
    <name evidence="2" type="ORF">CELE_C04B4.2</name>
</gene>
<dbReference type="EMBL" id="BX284606">
    <property type="protein sequence ID" value="CAA93527.1"/>
    <property type="molecule type" value="Genomic_DNA"/>
</dbReference>
<dbReference type="PhylomeDB" id="Q17620"/>
<dbReference type="UCSC" id="C04B4.2">
    <property type="organism name" value="c. elegans"/>
</dbReference>
<dbReference type="Bgee" id="WBGene00007290">
    <property type="expression patterns" value="Expressed in germ line (C elegans) and 4 other cell types or tissues"/>
</dbReference>
<sequence>MHFHVNNVVTSSQIDDVLVKICTGPLFDNGTPFITYGCVLHLSSERGIIRTFDEKLCLFELKDLNMDGVVDMTDVLPLGCTLKFFATRQNHHTFTASNVSPICEPAAQLIFLNSTEMNVITPDFTSTGSSNHYSVEKERFAYVRILELFQQQAVLSLPLSSMISELGKFGEDDVSQYIGISDEERGMFIKRRTHLFTVGWNDLVTLQSPDFYQAIVLILSYILCNGGVTSTENVFEFYQTDNVPLSVRQRTGSDMNSFREIIDFHSWAFTLSSHGTYVSAKRNLPHFDYMSFFEGIVCTATPQRHQKSKLLKHPPGLQIPLLNTRAQALGQASMHQQQQEHISNPYQGYQPYLHREDMTNGMKKPTGTLIDGANQKHCFGMQVSSPDRNAFEKPSVFGHTWGDVIAFNKNSANFSRGMQSKRRYNLSSMFRNLKYSGFRSSIDSTSSSDDSQSLDNCSTSGVNNMLIGCGPQMY</sequence>
<keyword evidence="3" id="KW-1185">Reference proteome</keyword>
<dbReference type="PANTHER" id="PTHR36949:SF1">
    <property type="entry name" value="ANAPHASE-PROMOTING COMPLEX SUBUNIT 1-RELATED"/>
    <property type="match status" value="1"/>
</dbReference>
<dbReference type="GeneID" id="181388"/>
<dbReference type="PaxDb" id="6239-C04B4.2"/>
<dbReference type="OrthoDB" id="5789077at2759"/>
<evidence type="ECO:0000259" key="1">
    <source>
        <dbReference type="Pfam" id="PF26288"/>
    </source>
</evidence>
<accession>Q17620</accession>
<dbReference type="WormBase" id="C04B4.2">
    <property type="protein sequence ID" value="CE05204"/>
    <property type="gene ID" value="WBGene00007290"/>
</dbReference>
<dbReference type="STRING" id="6239.C04B4.2.1"/>
<dbReference type="PANTHER" id="PTHR36949">
    <property type="entry name" value="PROTEIN CBR-LIN-66"/>
    <property type="match status" value="1"/>
</dbReference>
<evidence type="ECO:0000313" key="2">
    <source>
        <dbReference type="EMBL" id="CAA93527.1"/>
    </source>
</evidence>
<dbReference type="GO" id="GO:0005737">
    <property type="term" value="C:cytoplasm"/>
    <property type="evidence" value="ECO:0000318"/>
    <property type="project" value="GO_Central"/>
</dbReference>
<dbReference type="Proteomes" id="UP000001940">
    <property type="component" value="Chromosome X"/>
</dbReference>
<dbReference type="AGR" id="WB:WBGene00007290"/>
<dbReference type="InterPro" id="IPR058991">
    <property type="entry name" value="Lin-66-like_WHD"/>
</dbReference>
<evidence type="ECO:0000313" key="3">
    <source>
        <dbReference type="Proteomes" id="UP000001940"/>
    </source>
</evidence>
<dbReference type="AlphaFoldDB" id="Q17620"/>
<name>Q17620_CAEEL</name>
<protein>
    <submittedName>
        <fullName evidence="2">EF-hand domain-containing protein</fullName>
    </submittedName>
</protein>
<evidence type="ECO:0000313" key="4">
    <source>
        <dbReference type="WormBase" id="C04B4.2"/>
    </source>
</evidence>
<dbReference type="CTD" id="181388"/>
<dbReference type="RefSeq" id="NP_001379115.1">
    <property type="nucleotide sequence ID" value="NM_001392860.1"/>
</dbReference>
<dbReference type="InParanoid" id="Q17620"/>
<dbReference type="GO" id="GO:0010629">
    <property type="term" value="P:negative regulation of gene expression"/>
    <property type="evidence" value="ECO:0000318"/>
    <property type="project" value="GO_Central"/>
</dbReference>
<dbReference type="KEGG" id="cel:CELE_C04B4.2"/>
<reference evidence="2 3" key="1">
    <citation type="journal article" date="1998" name="Science">
        <title>Genome sequence of the nematode C. elegans: a platform for investigating biology.</title>
        <authorList>
            <consortium name="The C. elegans sequencing consortium"/>
            <person name="Sulson J.E."/>
            <person name="Waterston R."/>
        </authorList>
    </citation>
    <scope>NUCLEOTIDE SEQUENCE [LARGE SCALE GENOMIC DNA]</scope>
    <source>
        <strain evidence="2 3">Bristol N2</strain>
    </source>
</reference>
<dbReference type="SMR" id="Q17620"/>
<proteinExistence type="predicted"/>
<dbReference type="Pfam" id="PF26288">
    <property type="entry name" value="WHD_lin-66"/>
    <property type="match status" value="1"/>
</dbReference>
<organism evidence="2 3">
    <name type="scientific">Caenorhabditis elegans</name>
    <dbReference type="NCBI Taxonomy" id="6239"/>
    <lineage>
        <taxon>Eukaryota</taxon>
        <taxon>Metazoa</taxon>
        <taxon>Ecdysozoa</taxon>
        <taxon>Nematoda</taxon>
        <taxon>Chromadorea</taxon>
        <taxon>Rhabditida</taxon>
        <taxon>Rhabditina</taxon>
        <taxon>Rhabditomorpha</taxon>
        <taxon>Rhabditoidea</taxon>
        <taxon>Rhabditidae</taxon>
        <taxon>Peloderinae</taxon>
        <taxon>Caenorhabditis</taxon>
    </lineage>
</organism>
<feature type="domain" description="Lin-66-like winged helix" evidence="1">
    <location>
        <begin position="126"/>
        <end position="208"/>
    </location>
</feature>
<dbReference type="FunCoup" id="Q17620">
    <property type="interactions" value="17"/>
</dbReference>